<sequence>MPVSNTTAQYGSVAKVFHWLTALGIFLVIPLGIIANDLPYDTAEELAQKAWLFSLHKTVGITIFFVALARIVWALTQPKPAALHPDRKEESLAAETVHWLLYGSLVLVPLSGWVHHAATEGFAPIWWPFGQNLPLVPESNTVAEAAAGLHIVFERVLILSLLLHIAGAVKHAVIDKDGTLSRMWFGAGKAEGKEAPRKHGLPAALAIVIWAAALGIGGTLGVYQKGSVAAAVALQEVESDWQVRDGTLAITVQQMGSAVRGEFATWTAQIAFDDTVTEGVAGNVTVEVAIASLSLGSVTNQAMGADYFNAEAFPTAQFTADILNTADGYVAEGTLALKGVEQPITLPFELTLDGPLATMEGSTTLNRQNYGIGDGMTDENQLAFDVVVNVALTAQRGE</sequence>
<dbReference type="InterPro" id="IPR036761">
    <property type="entry name" value="TTHA0802/YceI-like_sf"/>
</dbReference>
<dbReference type="GO" id="GO:0005886">
    <property type="term" value="C:plasma membrane"/>
    <property type="evidence" value="ECO:0007669"/>
    <property type="project" value="UniProtKB-SubCell"/>
</dbReference>
<evidence type="ECO:0000256" key="4">
    <source>
        <dbReference type="ARBA" id="ARBA00022475"/>
    </source>
</evidence>
<dbReference type="InterPro" id="IPR052168">
    <property type="entry name" value="Cytochrome_b561_oxidase"/>
</dbReference>
<keyword evidence="11 13" id="KW-0472">Membrane</keyword>
<keyword evidence="9 13" id="KW-1133">Transmembrane helix</keyword>
<keyword evidence="3" id="KW-0813">Transport</keyword>
<dbReference type="STRING" id="996342.SAMN05443551_3021"/>
<name>A0A1M5VRZ6_9RHOB</name>
<dbReference type="EMBL" id="FQXC01000004">
    <property type="protein sequence ID" value="SHH77693.1"/>
    <property type="molecule type" value="Genomic_DNA"/>
</dbReference>
<keyword evidence="8" id="KW-0249">Electron transport</keyword>
<feature type="transmembrane region" description="Helical" evidence="13">
    <location>
        <begin position="50"/>
        <end position="76"/>
    </location>
</feature>
<dbReference type="GO" id="GO:0009055">
    <property type="term" value="F:electron transfer activity"/>
    <property type="evidence" value="ECO:0007669"/>
    <property type="project" value="InterPro"/>
</dbReference>
<comment type="subcellular location">
    <subcellularLocation>
        <location evidence="2">Cell membrane</location>
        <topology evidence="2">Multi-pass membrane protein</topology>
    </subcellularLocation>
</comment>
<proteinExistence type="inferred from homology"/>
<evidence type="ECO:0000256" key="7">
    <source>
        <dbReference type="ARBA" id="ARBA00022723"/>
    </source>
</evidence>
<dbReference type="PANTHER" id="PTHR30529">
    <property type="entry name" value="CYTOCHROME B561"/>
    <property type="match status" value="1"/>
</dbReference>
<dbReference type="InterPro" id="IPR007372">
    <property type="entry name" value="Lipid/polyisoprenoid-bd_YceI"/>
</dbReference>
<dbReference type="SMART" id="SM00867">
    <property type="entry name" value="YceI"/>
    <property type="match status" value="1"/>
</dbReference>
<dbReference type="OrthoDB" id="1247465at2"/>
<feature type="transmembrane region" description="Helical" evidence="13">
    <location>
        <begin position="203"/>
        <end position="223"/>
    </location>
</feature>
<keyword evidence="5" id="KW-0349">Heme</keyword>
<dbReference type="GO" id="GO:0022904">
    <property type="term" value="P:respiratory electron transport chain"/>
    <property type="evidence" value="ECO:0007669"/>
    <property type="project" value="InterPro"/>
</dbReference>
<reference evidence="15 16" key="1">
    <citation type="submission" date="2016-11" db="EMBL/GenBank/DDBJ databases">
        <authorList>
            <person name="Jaros S."/>
            <person name="Januszkiewicz K."/>
            <person name="Wedrychowicz H."/>
        </authorList>
    </citation>
    <scope>NUCLEOTIDE SEQUENCE [LARGE SCALE GENOMIC DNA]</scope>
    <source>
        <strain evidence="15 16">DSM 29431</strain>
    </source>
</reference>
<dbReference type="RefSeq" id="WP_072778757.1">
    <property type="nucleotide sequence ID" value="NZ_FQXC01000004.1"/>
</dbReference>
<dbReference type="SUPFAM" id="SSF101874">
    <property type="entry name" value="YceI-like"/>
    <property type="match status" value="1"/>
</dbReference>
<comment type="cofactor">
    <cofactor evidence="1">
        <name>heme b</name>
        <dbReference type="ChEBI" id="CHEBI:60344"/>
    </cofactor>
</comment>
<evidence type="ECO:0000256" key="12">
    <source>
        <dbReference type="ARBA" id="ARBA00037975"/>
    </source>
</evidence>
<evidence type="ECO:0000256" key="6">
    <source>
        <dbReference type="ARBA" id="ARBA00022692"/>
    </source>
</evidence>
<keyword evidence="10" id="KW-0408">Iron</keyword>
<organism evidence="15 16">
    <name type="scientific">Marivita hallyeonensis</name>
    <dbReference type="NCBI Taxonomy" id="996342"/>
    <lineage>
        <taxon>Bacteria</taxon>
        <taxon>Pseudomonadati</taxon>
        <taxon>Pseudomonadota</taxon>
        <taxon>Alphaproteobacteria</taxon>
        <taxon>Rhodobacterales</taxon>
        <taxon>Roseobacteraceae</taxon>
        <taxon>Marivita</taxon>
    </lineage>
</organism>
<dbReference type="Proteomes" id="UP000184221">
    <property type="component" value="Unassembled WGS sequence"/>
</dbReference>
<evidence type="ECO:0000259" key="14">
    <source>
        <dbReference type="SMART" id="SM00867"/>
    </source>
</evidence>
<evidence type="ECO:0000256" key="11">
    <source>
        <dbReference type="ARBA" id="ARBA00023136"/>
    </source>
</evidence>
<dbReference type="Gene3D" id="2.40.128.110">
    <property type="entry name" value="Lipid/polyisoprenoid-binding, YceI-like"/>
    <property type="match status" value="1"/>
</dbReference>
<dbReference type="SUPFAM" id="SSF81342">
    <property type="entry name" value="Transmembrane di-heme cytochromes"/>
    <property type="match status" value="1"/>
</dbReference>
<evidence type="ECO:0000256" key="9">
    <source>
        <dbReference type="ARBA" id="ARBA00022989"/>
    </source>
</evidence>
<dbReference type="InterPro" id="IPR016174">
    <property type="entry name" value="Di-haem_cyt_TM"/>
</dbReference>
<comment type="similarity">
    <text evidence="12">Belongs to the cytochrome b561 family.</text>
</comment>
<dbReference type="GO" id="GO:0020037">
    <property type="term" value="F:heme binding"/>
    <property type="evidence" value="ECO:0007669"/>
    <property type="project" value="TreeGrafter"/>
</dbReference>
<dbReference type="Gene3D" id="1.20.950.20">
    <property type="entry name" value="Transmembrane di-heme cytochromes, Chain C"/>
    <property type="match status" value="1"/>
</dbReference>
<dbReference type="PANTHER" id="PTHR30529:SF1">
    <property type="entry name" value="CYTOCHROME B561 HOMOLOG 2"/>
    <property type="match status" value="1"/>
</dbReference>
<evidence type="ECO:0000256" key="13">
    <source>
        <dbReference type="SAM" id="Phobius"/>
    </source>
</evidence>
<evidence type="ECO:0000256" key="8">
    <source>
        <dbReference type="ARBA" id="ARBA00022982"/>
    </source>
</evidence>
<dbReference type="Pfam" id="PF01292">
    <property type="entry name" value="Ni_hydr_CYTB"/>
    <property type="match status" value="1"/>
</dbReference>
<keyword evidence="6 13" id="KW-0812">Transmembrane</keyword>
<dbReference type="GO" id="GO:0046872">
    <property type="term" value="F:metal ion binding"/>
    <property type="evidence" value="ECO:0007669"/>
    <property type="project" value="UniProtKB-KW"/>
</dbReference>
<evidence type="ECO:0000256" key="1">
    <source>
        <dbReference type="ARBA" id="ARBA00001970"/>
    </source>
</evidence>
<accession>A0A1M5VRZ6</accession>
<evidence type="ECO:0000256" key="3">
    <source>
        <dbReference type="ARBA" id="ARBA00022448"/>
    </source>
</evidence>
<evidence type="ECO:0000256" key="5">
    <source>
        <dbReference type="ARBA" id="ARBA00022617"/>
    </source>
</evidence>
<feature type="transmembrane region" description="Helical" evidence="13">
    <location>
        <begin position="16"/>
        <end position="38"/>
    </location>
</feature>
<evidence type="ECO:0000313" key="15">
    <source>
        <dbReference type="EMBL" id="SHH77693.1"/>
    </source>
</evidence>
<evidence type="ECO:0000256" key="2">
    <source>
        <dbReference type="ARBA" id="ARBA00004651"/>
    </source>
</evidence>
<gene>
    <name evidence="15" type="ORF">SAMN05443551_3021</name>
</gene>
<keyword evidence="4" id="KW-1003">Cell membrane</keyword>
<dbReference type="Pfam" id="PF04264">
    <property type="entry name" value="YceI"/>
    <property type="match status" value="1"/>
</dbReference>
<evidence type="ECO:0000313" key="16">
    <source>
        <dbReference type="Proteomes" id="UP000184221"/>
    </source>
</evidence>
<keyword evidence="7" id="KW-0479">Metal-binding</keyword>
<evidence type="ECO:0000256" key="10">
    <source>
        <dbReference type="ARBA" id="ARBA00023004"/>
    </source>
</evidence>
<dbReference type="InterPro" id="IPR011577">
    <property type="entry name" value="Cyt_b561_bac/Ni-Hgenase"/>
</dbReference>
<dbReference type="AlphaFoldDB" id="A0A1M5VRZ6"/>
<feature type="domain" description="Lipid/polyisoprenoid-binding YceI-like" evidence="14">
    <location>
        <begin position="240"/>
        <end position="395"/>
    </location>
</feature>
<protein>
    <submittedName>
        <fullName evidence="15">Cytochrome b561</fullName>
    </submittedName>
</protein>
<keyword evidence="16" id="KW-1185">Reference proteome</keyword>